<dbReference type="Pfam" id="PF12625">
    <property type="entry name" value="Arabinose_bd"/>
    <property type="match status" value="1"/>
</dbReference>
<keyword evidence="2" id="KW-0238">DNA-binding</keyword>
<proteinExistence type="predicted"/>
<comment type="caution">
    <text evidence="5">The sequence shown here is derived from an EMBL/GenBank/DDBJ whole genome shotgun (WGS) entry which is preliminary data.</text>
</comment>
<dbReference type="InterPro" id="IPR018060">
    <property type="entry name" value="HTH_AraC"/>
</dbReference>
<evidence type="ECO:0000256" key="2">
    <source>
        <dbReference type="ARBA" id="ARBA00023125"/>
    </source>
</evidence>
<dbReference type="InterPro" id="IPR009057">
    <property type="entry name" value="Homeodomain-like_sf"/>
</dbReference>
<gene>
    <name evidence="5" type="ORF">GCM10007895_22620</name>
</gene>
<keyword evidence="6" id="KW-1185">Reference proteome</keyword>
<evidence type="ECO:0000313" key="5">
    <source>
        <dbReference type="EMBL" id="GLP96956.1"/>
    </source>
</evidence>
<evidence type="ECO:0000256" key="3">
    <source>
        <dbReference type="ARBA" id="ARBA00023163"/>
    </source>
</evidence>
<dbReference type="SUPFAM" id="SSF46689">
    <property type="entry name" value="Homeodomain-like"/>
    <property type="match status" value="1"/>
</dbReference>
<evidence type="ECO:0000313" key="6">
    <source>
        <dbReference type="Proteomes" id="UP001161422"/>
    </source>
</evidence>
<organism evidence="5 6">
    <name type="scientific">Paraferrimonas sedimenticola</name>
    <dbReference type="NCBI Taxonomy" id="375674"/>
    <lineage>
        <taxon>Bacteria</taxon>
        <taxon>Pseudomonadati</taxon>
        <taxon>Pseudomonadota</taxon>
        <taxon>Gammaproteobacteria</taxon>
        <taxon>Alteromonadales</taxon>
        <taxon>Ferrimonadaceae</taxon>
        <taxon>Paraferrimonas</taxon>
    </lineage>
</organism>
<dbReference type="GO" id="GO:0000976">
    <property type="term" value="F:transcription cis-regulatory region binding"/>
    <property type="evidence" value="ECO:0007669"/>
    <property type="project" value="TreeGrafter"/>
</dbReference>
<reference evidence="5" key="2">
    <citation type="submission" date="2023-01" db="EMBL/GenBank/DDBJ databases">
        <title>Draft genome sequence of Paraferrimonas sedimenticola strain NBRC 101628.</title>
        <authorList>
            <person name="Sun Q."/>
            <person name="Mori K."/>
        </authorList>
    </citation>
    <scope>NUCLEOTIDE SEQUENCE</scope>
    <source>
        <strain evidence="5">NBRC 101628</strain>
    </source>
</reference>
<dbReference type="Pfam" id="PF12833">
    <property type="entry name" value="HTH_18"/>
    <property type="match status" value="1"/>
</dbReference>
<dbReference type="PROSITE" id="PS01124">
    <property type="entry name" value="HTH_ARAC_FAMILY_2"/>
    <property type="match status" value="1"/>
</dbReference>
<dbReference type="InterPro" id="IPR032687">
    <property type="entry name" value="AraC-type_N"/>
</dbReference>
<dbReference type="SMART" id="SM00342">
    <property type="entry name" value="HTH_ARAC"/>
    <property type="match status" value="1"/>
</dbReference>
<name>A0AA37VYC4_9GAMM</name>
<keyword evidence="1" id="KW-0805">Transcription regulation</keyword>
<dbReference type="Gene3D" id="1.10.10.60">
    <property type="entry name" value="Homeodomain-like"/>
    <property type="match status" value="1"/>
</dbReference>
<dbReference type="GO" id="GO:0005829">
    <property type="term" value="C:cytosol"/>
    <property type="evidence" value="ECO:0007669"/>
    <property type="project" value="TreeGrafter"/>
</dbReference>
<dbReference type="GO" id="GO:0003700">
    <property type="term" value="F:DNA-binding transcription factor activity"/>
    <property type="evidence" value="ECO:0007669"/>
    <property type="project" value="InterPro"/>
</dbReference>
<dbReference type="PANTHER" id="PTHR47894">
    <property type="entry name" value="HTH-TYPE TRANSCRIPTIONAL REGULATOR GADX"/>
    <property type="match status" value="1"/>
</dbReference>
<sequence>MFQDVHFYRALTIAPLRGRLLRQGNPAAKQLPDSLFTNPMTLIPLSQVSAWYQAVEAQTDDPDFSWRLLKDAVPWNQYGALSRWFLFEPDMTSRFRRINFGNASIQSCGQLFGIFSGPLVRWCYHQPKLSGRGLLHDSLRMVCFLMQVLREQLGSDYTPLKIRIPGQLSDPAGFSEWAGCAVEWHSPQLEIWVNSRQLNELDLSQVNKAQQTGAFQLSLAELDSMLSMPAADDPMKVLYEVVSYCCHFGKVRRGQVAQLLGVSEQQLQRRLHERQINFSQVSAYAVCFAAMELIRQGFSVAQTAERLGYSHAASLQRVFRKTRGQSLSHYAKQFQD</sequence>
<dbReference type="PANTHER" id="PTHR47894:SF1">
    <property type="entry name" value="HTH-TYPE TRANSCRIPTIONAL REGULATOR VQSM"/>
    <property type="match status" value="1"/>
</dbReference>
<evidence type="ECO:0000256" key="1">
    <source>
        <dbReference type="ARBA" id="ARBA00023015"/>
    </source>
</evidence>
<dbReference type="AlphaFoldDB" id="A0AA37VYC4"/>
<feature type="domain" description="HTH araC/xylS-type" evidence="4">
    <location>
        <begin position="289"/>
        <end position="333"/>
    </location>
</feature>
<reference evidence="5" key="1">
    <citation type="journal article" date="2014" name="Int. J. Syst. Evol. Microbiol.">
        <title>Complete genome sequence of Corynebacterium casei LMG S-19264T (=DSM 44701T), isolated from a smear-ripened cheese.</title>
        <authorList>
            <consortium name="US DOE Joint Genome Institute (JGI-PGF)"/>
            <person name="Walter F."/>
            <person name="Albersmeier A."/>
            <person name="Kalinowski J."/>
            <person name="Ruckert C."/>
        </authorList>
    </citation>
    <scope>NUCLEOTIDE SEQUENCE</scope>
    <source>
        <strain evidence="5">NBRC 101628</strain>
    </source>
</reference>
<protein>
    <recommendedName>
        <fullName evidence="4">HTH araC/xylS-type domain-containing protein</fullName>
    </recommendedName>
</protein>
<dbReference type="EMBL" id="BSNC01000005">
    <property type="protein sequence ID" value="GLP96956.1"/>
    <property type="molecule type" value="Genomic_DNA"/>
</dbReference>
<keyword evidence="3" id="KW-0804">Transcription</keyword>
<evidence type="ECO:0000259" key="4">
    <source>
        <dbReference type="PROSITE" id="PS01124"/>
    </source>
</evidence>
<accession>A0AA37VYC4</accession>
<dbReference type="Proteomes" id="UP001161422">
    <property type="component" value="Unassembled WGS sequence"/>
</dbReference>